<dbReference type="InterPro" id="IPR016032">
    <property type="entry name" value="Sig_transdc_resp-reg_C-effctor"/>
</dbReference>
<keyword evidence="6" id="KW-1185">Reference proteome</keyword>
<accession>A0ABT9GLG6</accession>
<name>A0ABT9GLG6_9GAMM</name>
<keyword evidence="3" id="KW-0472">Membrane</keyword>
<proteinExistence type="predicted"/>
<comment type="caution">
    <text evidence="5">The sequence shown here is derived from an EMBL/GenBank/DDBJ whole genome shotgun (WGS) entry which is preliminary data.</text>
</comment>
<dbReference type="SUPFAM" id="SSF46894">
    <property type="entry name" value="C-terminal effector domain of the bipartite response regulators"/>
    <property type="match status" value="1"/>
</dbReference>
<keyword evidence="1 2" id="KW-0238">DNA-binding</keyword>
<gene>
    <name evidence="5" type="ORF">Q3O59_02035</name>
</gene>
<dbReference type="SMART" id="SM00862">
    <property type="entry name" value="Trans_reg_C"/>
    <property type="match status" value="1"/>
</dbReference>
<dbReference type="CDD" id="cd00383">
    <property type="entry name" value="trans_reg_C"/>
    <property type="match status" value="1"/>
</dbReference>
<reference evidence="5 6" key="1">
    <citation type="submission" date="2023-08" db="EMBL/GenBank/DDBJ databases">
        <authorList>
            <person name="Joshi A."/>
            <person name="Thite S."/>
        </authorList>
    </citation>
    <scope>NUCLEOTIDE SEQUENCE [LARGE SCALE GENOMIC DNA]</scope>
    <source>
        <strain evidence="5 6">1E1</strain>
    </source>
</reference>
<dbReference type="InterPro" id="IPR036388">
    <property type="entry name" value="WH-like_DNA-bd_sf"/>
</dbReference>
<feature type="transmembrane region" description="Helical" evidence="3">
    <location>
        <begin position="144"/>
        <end position="163"/>
    </location>
</feature>
<evidence type="ECO:0000313" key="5">
    <source>
        <dbReference type="EMBL" id="MDP4527811.1"/>
    </source>
</evidence>
<dbReference type="Proteomes" id="UP001236258">
    <property type="component" value="Unassembled WGS sequence"/>
</dbReference>
<feature type="domain" description="OmpR/PhoB-type" evidence="4">
    <location>
        <begin position="5"/>
        <end position="107"/>
    </location>
</feature>
<dbReference type="EMBL" id="JAUZVY010000001">
    <property type="protein sequence ID" value="MDP4527811.1"/>
    <property type="molecule type" value="Genomic_DNA"/>
</dbReference>
<organism evidence="5 6">
    <name type="scientific">Alkalimonas delamerensis</name>
    <dbReference type="NCBI Taxonomy" id="265981"/>
    <lineage>
        <taxon>Bacteria</taxon>
        <taxon>Pseudomonadati</taxon>
        <taxon>Pseudomonadota</taxon>
        <taxon>Gammaproteobacteria</taxon>
        <taxon>Alkalimonas</taxon>
    </lineage>
</organism>
<dbReference type="SUPFAM" id="SSF69304">
    <property type="entry name" value="Tricorn protease N-terminal domain"/>
    <property type="match status" value="1"/>
</dbReference>
<evidence type="ECO:0000259" key="4">
    <source>
        <dbReference type="PROSITE" id="PS51755"/>
    </source>
</evidence>
<dbReference type="Gene3D" id="1.10.10.10">
    <property type="entry name" value="Winged helix-like DNA-binding domain superfamily/Winged helix DNA-binding domain"/>
    <property type="match status" value="1"/>
</dbReference>
<keyword evidence="3" id="KW-0812">Transmembrane</keyword>
<dbReference type="InterPro" id="IPR001867">
    <property type="entry name" value="OmpR/PhoB-type_DNA-bd"/>
</dbReference>
<feature type="DNA-binding region" description="OmpR/PhoB-type" evidence="2">
    <location>
        <begin position="5"/>
        <end position="107"/>
    </location>
</feature>
<dbReference type="PROSITE" id="PS51755">
    <property type="entry name" value="OMPR_PHOB"/>
    <property type="match status" value="1"/>
</dbReference>
<protein>
    <submittedName>
        <fullName evidence="5">Winged helix-turn-helix domain-containing protein</fullName>
    </submittedName>
</protein>
<sequence>MSKLEPLVQFGRWRYRASVGKLWPADADESVAALLEPRLQKLLNYFLLHPNQLLTKNQLIEDVWPAGEGTDGAVMRAVGALRKLLQDNTQAPVFIATIPKKGYCWLAELEPLTTPQAEQNRQFEHGNSAQIRGVGLQRYPNRQFILLAVLSLLISCGIVAYGLTHLTLGAAQQSFHHLEPISALNGRERLPLWDSSQQQMFYQHQRNGQSKWQWVAQPSQQVSPVFLPGSYKALGPASFADNNLYFSALTEEGCGIFQQAVTLPPLPARQLAVCRQWLPSGMTLLGEHLYWLDAVPDRQAQFQLWRATVPVGHAPLQPEAVPMEAIAALAIHRLIAHEGSLYLLVQVSFSQTQLIRMHSGEKDWQLMKQYPQVVIELAESRKGLWLSQSQQPYQPFTPMGNNAASLGPLSVGLRDLIFVGPAEPVAVSGAKPIDDLWFATKAADGLGWQHWYPSNRTERLAAVSGTQVAFVSNRSGNEQIWLAQRGHLQQVTSLAGHQQIQQLLWFRQHLLAVINRKVFQLNTETGQLQALLPPEVEPSQLEVCRQQLYWTQFDGKTGWQLYRMAANRVELVLDDVLDVRCAPDGLVIRRDRVAGLQLWRQDGRFLSLSLPGFSVPAVERHQWLTNDLGIAWLDTAVGTLSFMSWQDEYQQFELPAGQAPTAIYSDRSGSQWLLQQSRQQDSDVVRLLPDRTP</sequence>
<evidence type="ECO:0000256" key="2">
    <source>
        <dbReference type="PROSITE-ProRule" id="PRU01091"/>
    </source>
</evidence>
<dbReference type="RefSeq" id="WP_305944008.1">
    <property type="nucleotide sequence ID" value="NZ_JAUZVY010000001.1"/>
</dbReference>
<dbReference type="Pfam" id="PF00486">
    <property type="entry name" value="Trans_reg_C"/>
    <property type="match status" value="1"/>
</dbReference>
<evidence type="ECO:0000256" key="3">
    <source>
        <dbReference type="SAM" id="Phobius"/>
    </source>
</evidence>
<keyword evidence="3" id="KW-1133">Transmembrane helix</keyword>
<evidence type="ECO:0000313" key="6">
    <source>
        <dbReference type="Proteomes" id="UP001236258"/>
    </source>
</evidence>
<evidence type="ECO:0000256" key="1">
    <source>
        <dbReference type="ARBA" id="ARBA00023125"/>
    </source>
</evidence>